<organism evidence="3 4">
    <name type="scientific">Gossypium stocksii</name>
    <dbReference type="NCBI Taxonomy" id="47602"/>
    <lineage>
        <taxon>Eukaryota</taxon>
        <taxon>Viridiplantae</taxon>
        <taxon>Streptophyta</taxon>
        <taxon>Embryophyta</taxon>
        <taxon>Tracheophyta</taxon>
        <taxon>Spermatophyta</taxon>
        <taxon>Magnoliopsida</taxon>
        <taxon>eudicotyledons</taxon>
        <taxon>Gunneridae</taxon>
        <taxon>Pentapetalae</taxon>
        <taxon>rosids</taxon>
        <taxon>malvids</taxon>
        <taxon>Malvales</taxon>
        <taxon>Malvaceae</taxon>
        <taxon>Malvoideae</taxon>
        <taxon>Gossypium</taxon>
    </lineage>
</organism>
<evidence type="ECO:0000313" key="4">
    <source>
        <dbReference type="Proteomes" id="UP000828251"/>
    </source>
</evidence>
<sequence>MAATKKLSSLFPLLSLICFNSFFLILSIFKKATISSSTTHPQFFRFKPIDANPTTRSNPSATGDSSCDYSDGSWVYDPNAGFNRYDSSCKEIFKGWNCILNNKSNGRDIINWRWKPRNCDLPPFDPLQFLHTYRDINIGTSPISLSQIAIHGQRSAHSFLIGPNLRPRNYERWAKLADQVLEDPVYKDRIGWEFAENVLSGNNAKGITANDQSSVSLLEISERLVGIMKIKMVGVKFKFELLGTSNGRRLPRIEGSNGGNDNGGIREGKEGKKVRCEDGVLAETRMERRERTRLKKERVGVVLAVTAPVVVLRRRGIKGLVKIRRWRFSIDFLVVKLS</sequence>
<gene>
    <name evidence="3" type="ORF">J1N35_038641</name>
</gene>
<keyword evidence="1" id="KW-0472">Membrane</keyword>
<dbReference type="AlphaFoldDB" id="A0A9D3UMB9"/>
<comment type="caution">
    <text evidence="3">The sequence shown here is derived from an EMBL/GenBank/DDBJ whole genome shotgun (WGS) entry which is preliminary data.</text>
</comment>
<keyword evidence="1" id="KW-1133">Transmembrane helix</keyword>
<protein>
    <recommendedName>
        <fullName evidence="2">Trichome birefringence-like N-terminal domain-containing protein</fullName>
    </recommendedName>
</protein>
<proteinExistence type="predicted"/>
<feature type="transmembrane region" description="Helical" evidence="1">
    <location>
        <begin position="7"/>
        <end position="29"/>
    </location>
</feature>
<dbReference type="PANTHER" id="PTHR38357:SF1">
    <property type="entry name" value="EXPRESSED PROTEIN"/>
    <property type="match status" value="1"/>
</dbReference>
<evidence type="ECO:0000313" key="3">
    <source>
        <dbReference type="EMBL" id="KAH1047857.1"/>
    </source>
</evidence>
<dbReference type="Pfam" id="PF14416">
    <property type="entry name" value="PMR5N"/>
    <property type="match status" value="1"/>
</dbReference>
<evidence type="ECO:0000259" key="2">
    <source>
        <dbReference type="Pfam" id="PF14416"/>
    </source>
</evidence>
<dbReference type="OrthoDB" id="1897217at2759"/>
<dbReference type="GO" id="GO:0009536">
    <property type="term" value="C:plastid"/>
    <property type="evidence" value="ECO:0007669"/>
    <property type="project" value="TreeGrafter"/>
</dbReference>
<dbReference type="PANTHER" id="PTHR38357">
    <property type="entry name" value="EXPRESSED PROTEIN"/>
    <property type="match status" value="1"/>
</dbReference>
<keyword evidence="1" id="KW-0812">Transmembrane</keyword>
<dbReference type="EMBL" id="JAIQCV010000011">
    <property type="protein sequence ID" value="KAH1047857.1"/>
    <property type="molecule type" value="Genomic_DNA"/>
</dbReference>
<accession>A0A9D3UMB9</accession>
<evidence type="ECO:0000256" key="1">
    <source>
        <dbReference type="SAM" id="Phobius"/>
    </source>
</evidence>
<dbReference type="Proteomes" id="UP000828251">
    <property type="component" value="Unassembled WGS sequence"/>
</dbReference>
<name>A0A9D3UMB9_9ROSI</name>
<dbReference type="InterPro" id="IPR025846">
    <property type="entry name" value="TBL_N"/>
</dbReference>
<reference evidence="3 4" key="1">
    <citation type="journal article" date="2021" name="Plant Biotechnol. J.">
        <title>Multi-omics assisted identification of the key and species-specific regulatory components of drought-tolerant mechanisms in Gossypium stocksii.</title>
        <authorList>
            <person name="Yu D."/>
            <person name="Ke L."/>
            <person name="Zhang D."/>
            <person name="Wu Y."/>
            <person name="Sun Y."/>
            <person name="Mei J."/>
            <person name="Sun J."/>
            <person name="Sun Y."/>
        </authorList>
    </citation>
    <scope>NUCLEOTIDE SEQUENCE [LARGE SCALE GENOMIC DNA]</scope>
    <source>
        <strain evidence="4">cv. E1</strain>
        <tissue evidence="3">Leaf</tissue>
    </source>
</reference>
<feature type="domain" description="Trichome birefringence-like N-terminal" evidence="2">
    <location>
        <begin position="66"/>
        <end position="120"/>
    </location>
</feature>
<keyword evidence="4" id="KW-1185">Reference proteome</keyword>